<evidence type="ECO:0000313" key="1">
    <source>
        <dbReference type="EMBL" id="MCX7570757.1"/>
    </source>
</evidence>
<sequence>MVTYEFDPAKIKVTERHSGVEYEFEIDVLDEEMRGRLKQLRLEVENNDDLTDVVFGTQPGNHYVVNVRTNYRVEFLLLMFKYELLVAVKR</sequence>
<accession>A0ABT3X4J6</accession>
<dbReference type="EMBL" id="JAPMLT010000005">
    <property type="protein sequence ID" value="MCX7570757.1"/>
    <property type="molecule type" value="Genomic_DNA"/>
</dbReference>
<proteinExistence type="predicted"/>
<dbReference type="Proteomes" id="UP001208017">
    <property type="component" value="Unassembled WGS sequence"/>
</dbReference>
<keyword evidence="2" id="KW-1185">Reference proteome</keyword>
<protein>
    <submittedName>
        <fullName evidence="1">Uncharacterized protein</fullName>
    </submittedName>
</protein>
<name>A0ABT3X4J6_9BACL</name>
<comment type="caution">
    <text evidence="1">The sequence shown here is derived from an EMBL/GenBank/DDBJ whole genome shotgun (WGS) entry which is preliminary data.</text>
</comment>
<evidence type="ECO:0000313" key="2">
    <source>
        <dbReference type="Proteomes" id="UP001208017"/>
    </source>
</evidence>
<organism evidence="1 2">
    <name type="scientific">Tumebacillus lacus</name>
    <dbReference type="NCBI Taxonomy" id="2995335"/>
    <lineage>
        <taxon>Bacteria</taxon>
        <taxon>Bacillati</taxon>
        <taxon>Bacillota</taxon>
        <taxon>Bacilli</taxon>
        <taxon>Bacillales</taxon>
        <taxon>Alicyclobacillaceae</taxon>
        <taxon>Tumebacillus</taxon>
    </lineage>
</organism>
<gene>
    <name evidence="1" type="ORF">OS242_12380</name>
</gene>
<dbReference type="RefSeq" id="WP_267152003.1">
    <property type="nucleotide sequence ID" value="NZ_JAPMLT010000005.1"/>
</dbReference>
<reference evidence="1 2" key="1">
    <citation type="submission" date="2022-11" db="EMBL/GenBank/DDBJ databases">
        <title>Study of microbial diversity in lake waters.</title>
        <authorList>
            <person name="Zhang J."/>
        </authorList>
    </citation>
    <scope>NUCLEOTIDE SEQUENCE [LARGE SCALE GENOMIC DNA]</scope>
    <source>
        <strain evidence="1 2">DT12</strain>
    </source>
</reference>